<feature type="region of interest" description="Disordered" evidence="7">
    <location>
        <begin position="996"/>
        <end position="1086"/>
    </location>
</feature>
<dbReference type="InterPro" id="IPR001650">
    <property type="entry name" value="Helicase_C-like"/>
</dbReference>
<dbReference type="Gene3D" id="3.40.50.300">
    <property type="entry name" value="P-loop containing nucleotide triphosphate hydrolases"/>
    <property type="match status" value="2"/>
</dbReference>
<evidence type="ECO:0000313" key="12">
    <source>
        <dbReference type="EMBL" id="KAK7678935.1"/>
    </source>
</evidence>
<name>A0AAW0FJR0_9APHY</name>
<proteinExistence type="inferred from homology"/>
<feature type="domain" description="Helicase C-terminal" evidence="10">
    <location>
        <begin position="1307"/>
        <end position="1467"/>
    </location>
</feature>
<dbReference type="SMART" id="SM00355">
    <property type="entry name" value="ZnF_C2H2"/>
    <property type="match status" value="2"/>
</dbReference>
<dbReference type="GO" id="GO:0005737">
    <property type="term" value="C:cytoplasm"/>
    <property type="evidence" value="ECO:0007669"/>
    <property type="project" value="TreeGrafter"/>
</dbReference>
<feature type="domain" description="C2H2-type" evidence="8">
    <location>
        <begin position="214"/>
        <end position="236"/>
    </location>
</feature>
<dbReference type="GO" id="GO:0009378">
    <property type="term" value="F:four-way junction helicase activity"/>
    <property type="evidence" value="ECO:0007669"/>
    <property type="project" value="TreeGrafter"/>
</dbReference>
<dbReference type="GO" id="GO:0003676">
    <property type="term" value="F:nucleic acid binding"/>
    <property type="evidence" value="ECO:0007669"/>
    <property type="project" value="InterPro"/>
</dbReference>
<dbReference type="Proteomes" id="UP001385951">
    <property type="component" value="Unassembled WGS sequence"/>
</dbReference>
<keyword evidence="6" id="KW-0863">Zinc-finger</keyword>
<feature type="compositionally biased region" description="Polar residues" evidence="7">
    <location>
        <begin position="1057"/>
        <end position="1077"/>
    </location>
</feature>
<dbReference type="EC" id="5.6.2.4" evidence="5"/>
<accession>A0AAW0FJR0</accession>
<reference evidence="13 14" key="1">
    <citation type="submission" date="2022-09" db="EMBL/GenBank/DDBJ databases">
        <authorList>
            <person name="Palmer J.M."/>
        </authorList>
    </citation>
    <scope>NUCLEOTIDE SEQUENCE [LARGE SCALE GENOMIC DNA]</scope>
    <source>
        <strain evidence="13 14">DSM 7382</strain>
    </source>
</reference>
<evidence type="ECO:0000256" key="5">
    <source>
        <dbReference type="ARBA" id="ARBA00034808"/>
    </source>
</evidence>
<feature type="domain" description="Helicase ATP-binding" evidence="9">
    <location>
        <begin position="1122"/>
        <end position="1281"/>
    </location>
</feature>
<dbReference type="SUPFAM" id="SSF52540">
    <property type="entry name" value="P-loop containing nucleoside triphosphate hydrolases"/>
    <property type="match status" value="1"/>
</dbReference>
<dbReference type="Pfam" id="PF00271">
    <property type="entry name" value="Helicase_C"/>
    <property type="match status" value="1"/>
</dbReference>
<dbReference type="PANTHER" id="PTHR13710:SF154">
    <property type="entry name" value="RECQ HELICASE, PUTATIVE (AFU_ORTHOLOGUE AFUA_6G14720)-RELATED"/>
    <property type="match status" value="1"/>
</dbReference>
<dbReference type="EMBL" id="JASBNA010000065">
    <property type="protein sequence ID" value="KAK7678915.1"/>
    <property type="molecule type" value="Genomic_DNA"/>
</dbReference>
<dbReference type="GO" id="GO:0008270">
    <property type="term" value="F:zinc ion binding"/>
    <property type="evidence" value="ECO:0007669"/>
    <property type="project" value="UniProtKB-KW"/>
</dbReference>
<keyword evidence="14" id="KW-1185">Reference proteome</keyword>
<dbReference type="PROSITE" id="PS00028">
    <property type="entry name" value="ZINC_FINGER_C2H2_1"/>
    <property type="match status" value="1"/>
</dbReference>
<evidence type="ECO:0000256" key="2">
    <source>
        <dbReference type="ARBA" id="ARBA00022741"/>
    </source>
</evidence>
<dbReference type="InterPro" id="IPR013087">
    <property type="entry name" value="Znf_C2H2_type"/>
</dbReference>
<keyword evidence="6" id="KW-0479">Metal-binding</keyword>
<dbReference type="PROSITE" id="PS51192">
    <property type="entry name" value="HELICASE_ATP_BIND_1"/>
    <property type="match status" value="1"/>
</dbReference>
<feature type="compositionally biased region" description="Acidic residues" evidence="7">
    <location>
        <begin position="95"/>
        <end position="109"/>
    </location>
</feature>
<keyword evidence="3" id="KW-0067">ATP-binding</keyword>
<gene>
    <name evidence="13" type="ORF">QCA50_017752</name>
    <name evidence="11" type="ORF">QCA50_018055</name>
    <name evidence="12" type="ORF">QCA50_018075</name>
</gene>
<dbReference type="GO" id="GO:0043138">
    <property type="term" value="F:3'-5' DNA helicase activity"/>
    <property type="evidence" value="ECO:0007669"/>
    <property type="project" value="UniProtKB-EC"/>
</dbReference>
<dbReference type="GO" id="GO:0000724">
    <property type="term" value="P:double-strand break repair via homologous recombination"/>
    <property type="evidence" value="ECO:0007669"/>
    <property type="project" value="TreeGrafter"/>
</dbReference>
<dbReference type="PROSITE" id="PS50157">
    <property type="entry name" value="ZINC_FINGER_C2H2_2"/>
    <property type="match status" value="1"/>
</dbReference>
<comment type="similarity">
    <text evidence="1">Belongs to the helicase family. RecQ subfamily.</text>
</comment>
<comment type="caution">
    <text evidence="13">The sequence shown here is derived from an EMBL/GenBank/DDBJ whole genome shotgun (WGS) entry which is preliminary data.</text>
</comment>
<evidence type="ECO:0000313" key="14">
    <source>
        <dbReference type="Proteomes" id="UP001385951"/>
    </source>
</evidence>
<feature type="compositionally biased region" description="Basic and acidic residues" evidence="7">
    <location>
        <begin position="80"/>
        <end position="94"/>
    </location>
</feature>
<evidence type="ECO:0000259" key="10">
    <source>
        <dbReference type="PROSITE" id="PS51194"/>
    </source>
</evidence>
<dbReference type="InterPro" id="IPR027417">
    <property type="entry name" value="P-loop_NTPase"/>
</dbReference>
<dbReference type="Pfam" id="PF00270">
    <property type="entry name" value="DEAD"/>
    <property type="match status" value="1"/>
</dbReference>
<dbReference type="GO" id="GO:0005694">
    <property type="term" value="C:chromosome"/>
    <property type="evidence" value="ECO:0007669"/>
    <property type="project" value="TreeGrafter"/>
</dbReference>
<feature type="region of interest" description="Disordered" evidence="7">
    <location>
        <begin position="79"/>
        <end position="116"/>
    </location>
</feature>
<evidence type="ECO:0000256" key="1">
    <source>
        <dbReference type="ARBA" id="ARBA00005446"/>
    </source>
</evidence>
<feature type="compositionally biased region" description="Polar residues" evidence="7">
    <location>
        <begin position="996"/>
        <end position="1014"/>
    </location>
</feature>
<keyword evidence="2" id="KW-0547">Nucleotide-binding</keyword>
<dbReference type="SMART" id="SM00487">
    <property type="entry name" value="DEXDc"/>
    <property type="match status" value="1"/>
</dbReference>
<dbReference type="SMART" id="SM00490">
    <property type="entry name" value="HELICc"/>
    <property type="match status" value="1"/>
</dbReference>
<evidence type="ECO:0000256" key="6">
    <source>
        <dbReference type="PROSITE-ProRule" id="PRU00042"/>
    </source>
</evidence>
<keyword evidence="6" id="KW-0862">Zinc</keyword>
<feature type="compositionally biased region" description="Polar residues" evidence="7">
    <location>
        <begin position="1038"/>
        <end position="1048"/>
    </location>
</feature>
<comment type="catalytic activity">
    <reaction evidence="4">
        <text>Couples ATP hydrolysis with the unwinding of duplex DNA by translocating in the 3'-5' direction.</text>
        <dbReference type="EC" id="5.6.2.4"/>
    </reaction>
</comment>
<evidence type="ECO:0000313" key="11">
    <source>
        <dbReference type="EMBL" id="KAK7678915.1"/>
    </source>
</evidence>
<dbReference type="GO" id="GO:0005524">
    <property type="term" value="F:ATP binding"/>
    <property type="evidence" value="ECO:0007669"/>
    <property type="project" value="UniProtKB-KW"/>
</dbReference>
<dbReference type="PROSITE" id="PS51194">
    <property type="entry name" value="HELICASE_CTER"/>
    <property type="match status" value="1"/>
</dbReference>
<dbReference type="InterPro" id="IPR014001">
    <property type="entry name" value="Helicase_ATP-bd"/>
</dbReference>
<evidence type="ECO:0000259" key="9">
    <source>
        <dbReference type="PROSITE" id="PS51192"/>
    </source>
</evidence>
<organism evidence="13 14">
    <name type="scientific">Cerrena zonata</name>
    <dbReference type="NCBI Taxonomy" id="2478898"/>
    <lineage>
        <taxon>Eukaryota</taxon>
        <taxon>Fungi</taxon>
        <taxon>Dikarya</taxon>
        <taxon>Basidiomycota</taxon>
        <taxon>Agaricomycotina</taxon>
        <taxon>Agaricomycetes</taxon>
        <taxon>Polyporales</taxon>
        <taxon>Cerrenaceae</taxon>
        <taxon>Cerrena</taxon>
    </lineage>
</organism>
<evidence type="ECO:0000256" key="3">
    <source>
        <dbReference type="ARBA" id="ARBA00022840"/>
    </source>
</evidence>
<evidence type="ECO:0000313" key="13">
    <source>
        <dbReference type="EMBL" id="KAK7679174.1"/>
    </source>
</evidence>
<evidence type="ECO:0000259" key="8">
    <source>
        <dbReference type="PROSITE" id="PS50157"/>
    </source>
</evidence>
<evidence type="ECO:0000256" key="4">
    <source>
        <dbReference type="ARBA" id="ARBA00034617"/>
    </source>
</evidence>
<dbReference type="EMBL" id="JASBNA010000065">
    <property type="protein sequence ID" value="KAK7678935.1"/>
    <property type="molecule type" value="Genomic_DNA"/>
</dbReference>
<dbReference type="PANTHER" id="PTHR13710">
    <property type="entry name" value="DNA HELICASE RECQ FAMILY MEMBER"/>
    <property type="match status" value="1"/>
</dbReference>
<dbReference type="EMBL" id="JASBNA010000062">
    <property type="protein sequence ID" value="KAK7679174.1"/>
    <property type="molecule type" value="Genomic_DNA"/>
</dbReference>
<evidence type="ECO:0000256" key="7">
    <source>
        <dbReference type="SAM" id="MobiDB-lite"/>
    </source>
</evidence>
<sequence>MPQCTCEYDRSVAKEVKWHRRRCTPTGVVTVGGVEYGLKRTLQGTFMCQGQGCKLGFTSIDTLKRHVLTCLKPWPLPQDSNRHPEINTDERIPDDLDSSSEESQSEGESEVTSPRKSGTIIFSDTELVTTPFLEENSLAVNIRLNTLCCLQCHVVVIPKQTHSHMRKQHRTKLSYDTLKKELEDANLSLSLDTFPAHPSEIVKPYAGLYAFEALYCPQCPQSYTSPESLRKHMNKHGCSSSVHTRGYVQQFNKGVKKSFFRVHSPVTTPTPSTFPLVSDLRNQVEVVHKSFEAESSNARLISPWLKTTKWPSYVKQYNPKDLQQLVKMPKASEFTGLTSVIHVYLEYCLALIEETDELTLQRLHTADPAKEGITNTPFHRPENRKTIDDYGAFLVRFVAMLMREQNTYSVHIRESLTTNVQVFSELLKTTWCYAKAASDMDNEKPMHKLLIALHDVLKDCWHSEWSPLPASEAKIGCPTHNFLMLSTIKNDGGFKEPVDVTHTFAAFTFFMRLALLFELKSQVQSKKIQDHEAFDQLKTWVTEKIQHTPFNLVRSLQHRATAIAKNTPGKIRVFWTDFATHKSMIFDGNRLHVDQIIQGIRSLEDEITFIWKEKITLRLKLSFPKMEQLVDDLSDTSVGYSFLKDRRNCMLPEVDALLSALLKDKDLKSRFVVQNGEGRGAWNKIAFRQWLKDYSELHYLVIIRVLVLSGSPPRVAELLAMLLCNTRSRPERNLSLLDQFVVLITRYHKSGALTGADRLLPHALDAFTSSIVIHDCVFARSMAQLAAMVVWPKDLEIAQLYYSRLFVKNGREFTTDDISKRMSRHFLPFLHFNLNVSSWRHIGIAFRRKFIAAVMDFISGKISPDSMGALLCSHNKSTEDRLYGVSPAAGIGLSEDIAADAVKASCDWHLHMGVVPGGILKHHSKVGYAEFDSLLAEGVFNWRKGSSSLLSDIRQVVSEEVQQLLQKMFPEHSESQGQVSQSQVARAPRAGVVLATTQSQPSGHPDPDTQTSLQAEPPLLPPFSLPSSLNHLGEEEATSSFPQDQVPSISPPMSYRYPSSQDEQQLPRFSQSPTSRPSSRELDPASLPVDAREMESRALLQLKTLLSSDATWKCPEQATAVVTALQLQRDMVAVLGTGSGKSMIFIIPTLLEKNAITICMLPLKSLIWDFSRRLKDMKVGFEVFGDESTVITGDHNLVLVSLDRTGSPNWNAAVARCPFPIMRIVIDESHLILTASNYRPSLSRAYSIRKAVSAQVILLSGTIPPSSIPDLIHACELDRPLVLRTSSNHPNHIYHLERIGTTKEAIERAKTLWSTESRRFHQADRALVFVPTLDLGRAMAGLLKCGFYTGDREISDDLQRAQIYSEWINGVNKVMVCTSAFGAGNDWQSIPLVIFVGVPREMVDTVQEFDRGGRNGRPCDIHIIPNSMPSKPDLYDSIDHSGKLAAYNFLHYGLKGYCLRALITGFLDGSPIYCTSDTKNLKCNKCANRASSKLLPDDMWDLESTQLLETADTIDFLPQGISSFNASSQRAKKRSLDDMLEYDFFKSSLLSVLRDGLLLCELCFHQDKKTWKTKAGLVNIHAKHDDIKDCSIWSEQKYSYTDYQRWKRKIKYNSRVHHHICFKCHLFQDEEFHQDGRCQFIDMVTPVVYLMLRHTPTIIRDFETRFEKTLPSEDELIGWINTEPNTDLAAPSNLLSLYYYLYVEHTSYIH</sequence>
<protein>
    <recommendedName>
        <fullName evidence="5">DNA 3'-5' helicase</fullName>
        <ecNumber evidence="5">5.6.2.4</ecNumber>
    </recommendedName>
</protein>
<dbReference type="InterPro" id="IPR011545">
    <property type="entry name" value="DEAD/DEAH_box_helicase_dom"/>
</dbReference>